<keyword evidence="1" id="KW-0732">Signal</keyword>
<accession>A0ABW5EC40</accession>
<evidence type="ECO:0000256" key="1">
    <source>
        <dbReference type="SAM" id="SignalP"/>
    </source>
</evidence>
<dbReference type="EMBL" id="JBHUJD010000014">
    <property type="protein sequence ID" value="MFD2311151.1"/>
    <property type="molecule type" value="Genomic_DNA"/>
</dbReference>
<sequence>MDYSRLAVLTAAFLLPHAATADELCREISLGYTSGDIDGYPQGPANLAVVGFSPVNHGSDFNTLGFDDFHQWNFEGGYRYGRNRFYLGYDRMRLDNEFDIKPPTEEELAGVSSPSGFTVVRTPLDVSTQLDYYRLGYQRLFELEWLGRRLTLAPGVEMNVLDFDYRLNMETTLVPVEDSVYSFDPDAPFGSIDDASGVLGDADFSIAEPVAVIRPDYTKWGLRIGGEAEFHLSERLSLTAELYDTAGIDDWPDVFTGKLGFRFRLYEGNNTAIDLFGRGGAETIKLNRDETHWNDLRAEYRDLIEGGIRVRF</sequence>
<protein>
    <recommendedName>
        <fullName evidence="4">Outer membrane protein beta-barrel domain-containing protein</fullName>
    </recommendedName>
</protein>
<proteinExistence type="predicted"/>
<feature type="signal peptide" evidence="1">
    <location>
        <begin position="1"/>
        <end position="21"/>
    </location>
</feature>
<comment type="caution">
    <text evidence="2">The sequence shown here is derived from an EMBL/GenBank/DDBJ whole genome shotgun (WGS) entry which is preliminary data.</text>
</comment>
<dbReference type="Proteomes" id="UP001597425">
    <property type="component" value="Unassembled WGS sequence"/>
</dbReference>
<reference evidence="3" key="1">
    <citation type="journal article" date="2019" name="Int. J. Syst. Evol. Microbiol.">
        <title>The Global Catalogue of Microorganisms (GCM) 10K type strain sequencing project: providing services to taxonomists for standard genome sequencing and annotation.</title>
        <authorList>
            <consortium name="The Broad Institute Genomics Platform"/>
            <consortium name="The Broad Institute Genome Sequencing Center for Infectious Disease"/>
            <person name="Wu L."/>
            <person name="Ma J."/>
        </authorList>
    </citation>
    <scope>NUCLEOTIDE SEQUENCE [LARGE SCALE GENOMIC DNA]</scope>
    <source>
        <strain evidence="3">KCTC 12848</strain>
    </source>
</reference>
<gene>
    <name evidence="2" type="ORF">ACFSKX_12055</name>
</gene>
<evidence type="ECO:0000313" key="2">
    <source>
        <dbReference type="EMBL" id="MFD2311151.1"/>
    </source>
</evidence>
<evidence type="ECO:0008006" key="4">
    <source>
        <dbReference type="Google" id="ProtNLM"/>
    </source>
</evidence>
<dbReference type="SUPFAM" id="SSF56935">
    <property type="entry name" value="Porins"/>
    <property type="match status" value="1"/>
</dbReference>
<feature type="chain" id="PRO_5046754974" description="Outer membrane protein beta-barrel domain-containing protein" evidence="1">
    <location>
        <begin position="22"/>
        <end position="312"/>
    </location>
</feature>
<organism evidence="2 3">
    <name type="scientific">Microbulbifer halophilus</name>
    <dbReference type="NCBI Taxonomy" id="453963"/>
    <lineage>
        <taxon>Bacteria</taxon>
        <taxon>Pseudomonadati</taxon>
        <taxon>Pseudomonadota</taxon>
        <taxon>Gammaproteobacteria</taxon>
        <taxon>Cellvibrionales</taxon>
        <taxon>Microbulbiferaceae</taxon>
        <taxon>Microbulbifer</taxon>
    </lineage>
</organism>
<dbReference type="RefSeq" id="WP_265721220.1">
    <property type="nucleotide sequence ID" value="NZ_JAPIVK010000009.1"/>
</dbReference>
<name>A0ABW5EC40_9GAMM</name>
<evidence type="ECO:0000313" key="3">
    <source>
        <dbReference type="Proteomes" id="UP001597425"/>
    </source>
</evidence>
<keyword evidence="3" id="KW-1185">Reference proteome</keyword>